<dbReference type="Proteomes" id="UP000003165">
    <property type="component" value="Unassembled WGS sequence"/>
</dbReference>
<reference evidence="1 2" key="1">
    <citation type="submission" date="2009-02" db="EMBL/GenBank/DDBJ databases">
        <title>Sequencing of the draft genome and assembly of Lutiella nitroferrum 2002.</title>
        <authorList>
            <consortium name="US DOE Joint Genome Institute (JGI-PGF)"/>
            <person name="Lucas S."/>
            <person name="Copeland A."/>
            <person name="Lapidus A."/>
            <person name="Glavina del Rio T."/>
            <person name="Tice H."/>
            <person name="Bruce D."/>
            <person name="Goodwin L."/>
            <person name="Pitluck S."/>
            <person name="Larimer F."/>
            <person name="Land M.L."/>
            <person name="Hauser L."/>
            <person name="Coates J.D."/>
        </authorList>
    </citation>
    <scope>NUCLEOTIDE SEQUENCE [LARGE SCALE GENOMIC DNA]</scope>
    <source>
        <strain evidence="1 2">2002</strain>
    </source>
</reference>
<keyword evidence="2" id="KW-1185">Reference proteome</keyword>
<dbReference type="RefSeq" id="WP_008954427.1">
    <property type="nucleotide sequence ID" value="NZ_ACIS01000006.1"/>
</dbReference>
<protein>
    <recommendedName>
        <fullName evidence="3">Shikimate kinase</fullName>
    </recommendedName>
</protein>
<evidence type="ECO:0008006" key="3">
    <source>
        <dbReference type="Google" id="ProtNLM"/>
    </source>
</evidence>
<accession>B9Z4X2</accession>
<proteinExistence type="predicted"/>
<evidence type="ECO:0000313" key="1">
    <source>
        <dbReference type="EMBL" id="EEG08204.1"/>
    </source>
</evidence>
<gene>
    <name evidence="1" type="ORF">FuraDRAFT_2407</name>
</gene>
<sequence>MAKPRNLWPDAMDVWLITGAMATGKTRLGSTLLEIARQHGLSAEMVDGVQQAGQIDSLLKMRTSSPDMLIVVADADAGPLQLPKHPVHVLHLNPGDADRVEQLAAQVWARRQPSTVGKEARHA</sequence>
<organism evidence="1 2">
    <name type="scientific">Pseudogulbenkiania ferrooxidans 2002</name>
    <dbReference type="NCBI Taxonomy" id="279714"/>
    <lineage>
        <taxon>Bacteria</taxon>
        <taxon>Pseudomonadati</taxon>
        <taxon>Pseudomonadota</taxon>
        <taxon>Betaproteobacteria</taxon>
        <taxon>Neisseriales</taxon>
        <taxon>Chromobacteriaceae</taxon>
        <taxon>Pseudogulbenkiania</taxon>
    </lineage>
</organism>
<comment type="caution">
    <text evidence="1">The sequence shown here is derived from an EMBL/GenBank/DDBJ whole genome shotgun (WGS) entry which is preliminary data.</text>
</comment>
<name>B9Z4X2_9NEIS</name>
<evidence type="ECO:0000313" key="2">
    <source>
        <dbReference type="Proteomes" id="UP000003165"/>
    </source>
</evidence>
<dbReference type="AlphaFoldDB" id="B9Z4X2"/>
<dbReference type="EMBL" id="ACIS01000006">
    <property type="protein sequence ID" value="EEG08204.1"/>
    <property type="molecule type" value="Genomic_DNA"/>
</dbReference>